<evidence type="ECO:0000313" key="2">
    <source>
        <dbReference type="Proteomes" id="UP000821845"/>
    </source>
</evidence>
<name>A0ACB7THB5_HYAAI</name>
<accession>A0ACB7THB5</accession>
<evidence type="ECO:0000313" key="1">
    <source>
        <dbReference type="EMBL" id="KAH6946468.1"/>
    </source>
</evidence>
<dbReference type="EMBL" id="CM023481">
    <property type="protein sequence ID" value="KAH6946468.1"/>
    <property type="molecule type" value="Genomic_DNA"/>
</dbReference>
<organism evidence="1 2">
    <name type="scientific">Hyalomma asiaticum</name>
    <name type="common">Tick</name>
    <dbReference type="NCBI Taxonomy" id="266040"/>
    <lineage>
        <taxon>Eukaryota</taxon>
        <taxon>Metazoa</taxon>
        <taxon>Ecdysozoa</taxon>
        <taxon>Arthropoda</taxon>
        <taxon>Chelicerata</taxon>
        <taxon>Arachnida</taxon>
        <taxon>Acari</taxon>
        <taxon>Parasitiformes</taxon>
        <taxon>Ixodida</taxon>
        <taxon>Ixodoidea</taxon>
        <taxon>Ixodidae</taxon>
        <taxon>Hyalomminae</taxon>
        <taxon>Hyalomma</taxon>
    </lineage>
</organism>
<dbReference type="Proteomes" id="UP000821845">
    <property type="component" value="Chromosome 1"/>
</dbReference>
<sequence>MTARSSRRSNVLRDRASIFPAPVLVTSARHLSPAPREEDRREEAGKLSRRVPRPQATRSGEARRADVRENRFGHSGRVRDGAATRNKRLLPP</sequence>
<gene>
    <name evidence="1" type="ORF">HPB50_013681</name>
</gene>
<comment type="caution">
    <text evidence="1">The sequence shown here is derived from an EMBL/GenBank/DDBJ whole genome shotgun (WGS) entry which is preliminary data.</text>
</comment>
<reference evidence="1" key="1">
    <citation type="submission" date="2020-05" db="EMBL/GenBank/DDBJ databases">
        <title>Large-scale comparative analyses of tick genomes elucidate their genetic diversity and vector capacities.</title>
        <authorList>
            <person name="Jia N."/>
            <person name="Wang J."/>
            <person name="Shi W."/>
            <person name="Du L."/>
            <person name="Sun Y."/>
            <person name="Zhan W."/>
            <person name="Jiang J."/>
            <person name="Wang Q."/>
            <person name="Zhang B."/>
            <person name="Ji P."/>
            <person name="Sakyi L.B."/>
            <person name="Cui X."/>
            <person name="Yuan T."/>
            <person name="Jiang B."/>
            <person name="Yang W."/>
            <person name="Lam T.T.-Y."/>
            <person name="Chang Q."/>
            <person name="Ding S."/>
            <person name="Wang X."/>
            <person name="Zhu J."/>
            <person name="Ruan X."/>
            <person name="Zhao L."/>
            <person name="Wei J."/>
            <person name="Que T."/>
            <person name="Du C."/>
            <person name="Cheng J."/>
            <person name="Dai P."/>
            <person name="Han X."/>
            <person name="Huang E."/>
            <person name="Gao Y."/>
            <person name="Liu J."/>
            <person name="Shao H."/>
            <person name="Ye R."/>
            <person name="Li L."/>
            <person name="Wei W."/>
            <person name="Wang X."/>
            <person name="Wang C."/>
            <person name="Yang T."/>
            <person name="Huo Q."/>
            <person name="Li W."/>
            <person name="Guo W."/>
            <person name="Chen H."/>
            <person name="Zhou L."/>
            <person name="Ni X."/>
            <person name="Tian J."/>
            <person name="Zhou Y."/>
            <person name="Sheng Y."/>
            <person name="Liu T."/>
            <person name="Pan Y."/>
            <person name="Xia L."/>
            <person name="Li J."/>
            <person name="Zhao F."/>
            <person name="Cao W."/>
        </authorList>
    </citation>
    <scope>NUCLEOTIDE SEQUENCE</scope>
    <source>
        <strain evidence="1">Hyas-2018</strain>
    </source>
</reference>
<proteinExistence type="predicted"/>
<keyword evidence="2" id="KW-1185">Reference proteome</keyword>
<protein>
    <submittedName>
        <fullName evidence="1">Uncharacterized protein</fullName>
    </submittedName>
</protein>